<reference evidence="1 2" key="1">
    <citation type="journal article" date="2013" name="Genome Announc.">
        <title>Whole-Genome Sequences of Four Clinical Isolates of Mycobacterium tuberculosis from Tamil Nadu, South India.</title>
        <authorList>
            <person name="Narayanan S."/>
            <person name="Deshpande U."/>
        </authorList>
    </citation>
    <scope>NUCLEOTIDE SEQUENCE [LARGE SCALE GENOMIC DNA]</scope>
    <source>
        <strain evidence="1 2">CAS/NITR204</strain>
    </source>
</reference>
<dbReference type="BioCyc" id="MTUB1310114:G13A2-2613-MONOMER"/>
<dbReference type="HOGENOM" id="CLU_2539019_0_0_11"/>
<keyword evidence="1" id="KW-0328">Glycosyltransferase</keyword>
<dbReference type="GO" id="GO:0003999">
    <property type="term" value="F:adenine phosphoribosyltransferase activity"/>
    <property type="evidence" value="ECO:0007669"/>
    <property type="project" value="UniProtKB-EC"/>
</dbReference>
<gene>
    <name evidence="1" type="ORF">J113_18045</name>
</gene>
<dbReference type="CDD" id="cd06223">
    <property type="entry name" value="PRTases_typeI"/>
    <property type="match status" value="1"/>
</dbReference>
<protein>
    <submittedName>
        <fullName evidence="1">Adenine phosphoribosyltransferase</fullName>
        <ecNumber evidence="1">2.4.2.7</ecNumber>
    </submittedName>
</protein>
<dbReference type="SUPFAM" id="SSF53271">
    <property type="entry name" value="PRTase-like"/>
    <property type="match status" value="1"/>
</dbReference>
<dbReference type="PATRIC" id="fig|1310114.3.peg.3807"/>
<evidence type="ECO:0000313" key="1">
    <source>
        <dbReference type="EMBL" id="AGL28038.1"/>
    </source>
</evidence>
<dbReference type="InterPro" id="IPR000836">
    <property type="entry name" value="PRTase_dom"/>
</dbReference>
<dbReference type="AlphaFoldDB" id="R4MGK2"/>
<keyword evidence="1" id="KW-0808">Transferase</keyword>
<accession>R4MGK2</accession>
<dbReference type="KEGG" id="mtuc:J113_18045"/>
<dbReference type="InterPro" id="IPR029057">
    <property type="entry name" value="PRTase-like"/>
</dbReference>
<dbReference type="Gene3D" id="3.40.50.2020">
    <property type="match status" value="1"/>
</dbReference>
<name>R4MGK2_MYCTX</name>
<sequence>MAAAVATRLEVGCWTSKGGKLPRPVLSEEYYRAYGAATLEILAEGIEVAGRRVVIIDDVLATAAPSARATRWSSVAPTWPGRP</sequence>
<evidence type="ECO:0000313" key="2">
    <source>
        <dbReference type="Proteomes" id="UP000013548"/>
    </source>
</evidence>
<dbReference type="Proteomes" id="UP000013548">
    <property type="component" value="Chromosome"/>
</dbReference>
<dbReference type="EMBL" id="CP005386">
    <property type="protein sequence ID" value="AGL28038.1"/>
    <property type="molecule type" value="Genomic_DNA"/>
</dbReference>
<dbReference type="EC" id="2.4.2.7" evidence="1"/>
<proteinExistence type="predicted"/>
<organism evidence="1 2">
    <name type="scientific">Mycobacterium tuberculosis CAS/NITR204</name>
    <dbReference type="NCBI Taxonomy" id="1310114"/>
    <lineage>
        <taxon>Bacteria</taxon>
        <taxon>Bacillati</taxon>
        <taxon>Actinomycetota</taxon>
        <taxon>Actinomycetes</taxon>
        <taxon>Mycobacteriales</taxon>
        <taxon>Mycobacteriaceae</taxon>
        <taxon>Mycobacterium</taxon>
        <taxon>Mycobacterium tuberculosis complex</taxon>
    </lineage>
</organism>